<dbReference type="InParanoid" id="A0A165N9L5"/>
<gene>
    <name evidence="1" type="ORF">EXIGLDRAFT_721944</name>
</gene>
<accession>A0A165N9L5</accession>
<reference evidence="1 2" key="1">
    <citation type="journal article" date="2016" name="Mol. Biol. Evol.">
        <title>Comparative Genomics of Early-Diverging Mushroom-Forming Fungi Provides Insights into the Origins of Lignocellulose Decay Capabilities.</title>
        <authorList>
            <person name="Nagy L.G."/>
            <person name="Riley R."/>
            <person name="Tritt A."/>
            <person name="Adam C."/>
            <person name="Daum C."/>
            <person name="Floudas D."/>
            <person name="Sun H."/>
            <person name="Yadav J.S."/>
            <person name="Pangilinan J."/>
            <person name="Larsson K.H."/>
            <person name="Matsuura K."/>
            <person name="Barry K."/>
            <person name="Labutti K."/>
            <person name="Kuo R."/>
            <person name="Ohm R.A."/>
            <person name="Bhattacharya S.S."/>
            <person name="Shirouzu T."/>
            <person name="Yoshinaga Y."/>
            <person name="Martin F.M."/>
            <person name="Grigoriev I.V."/>
            <person name="Hibbett D.S."/>
        </authorList>
    </citation>
    <scope>NUCLEOTIDE SEQUENCE [LARGE SCALE GENOMIC DNA]</scope>
    <source>
        <strain evidence="1 2">HHB12029</strain>
    </source>
</reference>
<sequence>MSDDDGSSDLLDLCARQGVAVRFRTRVSTSPALPPLSLAPPPPPVTCHLPLRLLHRSRAH</sequence>
<evidence type="ECO:0000313" key="2">
    <source>
        <dbReference type="Proteomes" id="UP000077266"/>
    </source>
</evidence>
<proteinExistence type="predicted"/>
<feature type="non-terminal residue" evidence="1">
    <location>
        <position position="60"/>
    </location>
</feature>
<dbReference type="Proteomes" id="UP000077266">
    <property type="component" value="Unassembled WGS sequence"/>
</dbReference>
<dbReference type="EMBL" id="KV425901">
    <property type="protein sequence ID" value="KZW00422.1"/>
    <property type="molecule type" value="Genomic_DNA"/>
</dbReference>
<organism evidence="1 2">
    <name type="scientific">Exidia glandulosa HHB12029</name>
    <dbReference type="NCBI Taxonomy" id="1314781"/>
    <lineage>
        <taxon>Eukaryota</taxon>
        <taxon>Fungi</taxon>
        <taxon>Dikarya</taxon>
        <taxon>Basidiomycota</taxon>
        <taxon>Agaricomycotina</taxon>
        <taxon>Agaricomycetes</taxon>
        <taxon>Auriculariales</taxon>
        <taxon>Exidiaceae</taxon>
        <taxon>Exidia</taxon>
    </lineage>
</organism>
<protein>
    <submittedName>
        <fullName evidence="1">Uncharacterized protein</fullName>
    </submittedName>
</protein>
<name>A0A165N9L5_EXIGL</name>
<keyword evidence="2" id="KW-1185">Reference proteome</keyword>
<evidence type="ECO:0000313" key="1">
    <source>
        <dbReference type="EMBL" id="KZW00422.1"/>
    </source>
</evidence>
<dbReference type="AlphaFoldDB" id="A0A165N9L5"/>